<evidence type="ECO:0000259" key="2">
    <source>
        <dbReference type="Pfam" id="PF13193"/>
    </source>
</evidence>
<accession>A0ABS0D8Q3</accession>
<dbReference type="Pfam" id="PF13193">
    <property type="entry name" value="AMP-binding_C"/>
    <property type="match status" value="1"/>
</dbReference>
<dbReference type="InterPro" id="IPR050237">
    <property type="entry name" value="ATP-dep_AMP-bd_enzyme"/>
</dbReference>
<gene>
    <name evidence="3" type="ORF">IU449_01095</name>
</gene>
<comment type="caution">
    <text evidence="3">The sequence shown here is derived from an EMBL/GenBank/DDBJ whole genome shotgun (WGS) entry which is preliminary data.</text>
</comment>
<dbReference type="InterPro" id="IPR000873">
    <property type="entry name" value="AMP-dep_synth/lig_dom"/>
</dbReference>
<dbReference type="Pfam" id="PF00501">
    <property type="entry name" value="AMP-binding"/>
    <property type="match status" value="1"/>
</dbReference>
<evidence type="ECO:0000259" key="1">
    <source>
        <dbReference type="Pfam" id="PF00501"/>
    </source>
</evidence>
<feature type="domain" description="AMP-binding enzyme C-terminal" evidence="2">
    <location>
        <begin position="426"/>
        <end position="523"/>
    </location>
</feature>
<organism evidence="3 4">
    <name type="scientific">Nocardia higoensis</name>
    <dbReference type="NCBI Taxonomy" id="228599"/>
    <lineage>
        <taxon>Bacteria</taxon>
        <taxon>Bacillati</taxon>
        <taxon>Actinomycetota</taxon>
        <taxon>Actinomycetes</taxon>
        <taxon>Mycobacteriales</taxon>
        <taxon>Nocardiaceae</taxon>
        <taxon>Nocardia</taxon>
    </lineage>
</organism>
<dbReference type="Gene3D" id="3.30.300.30">
    <property type="match status" value="1"/>
</dbReference>
<dbReference type="PANTHER" id="PTHR43767:SF10">
    <property type="entry name" value="SURFACTIN SYNTHASE SUBUNIT 1"/>
    <property type="match status" value="1"/>
</dbReference>
<keyword evidence="4" id="KW-1185">Reference proteome</keyword>
<name>A0ABS0D8Q3_9NOCA</name>
<dbReference type="SUPFAM" id="SSF56801">
    <property type="entry name" value="Acetyl-CoA synthetase-like"/>
    <property type="match status" value="1"/>
</dbReference>
<dbReference type="PROSITE" id="PS00455">
    <property type="entry name" value="AMP_BINDING"/>
    <property type="match status" value="1"/>
</dbReference>
<sequence length="538" mass="56716">MSIANIVRTAAETYGTDIAVADRARSLSFAELSDRVHRLAAGFAARGVEAGGAVLVLLPNSVAAIEVDLALTIGGYVRVALNPRVGPRDWARVMDDCRPCALVYDPGVDGAREFAAAAPVPVLVAAVDDAATTETLDGLAAAAPARPRLPELAPDSLCALHYSSGTTGVPKGARRTHANRLASLRAMRDHVLAATLDGPEPPVFVHAGPVIHTSGLFVLPFLAVGGRQVLLDHARPADLLAAVAAEGGTHTALVPTVIARLLELDDAALAPLRRLRMLAYAGAPMPVEHIRQAYHRITPNLVQYYGMVEAVPPLTVLGIADHRRGMEEDGEILASVGKPCADVDIDFRDGDIAVSEGQVGELVVAGPAVSPGYHNADTRTDLGKSHRDGRLYSGDLGFRAAEGYVHLTGRGKDMIITGGYNVYPREVEQALLTVAGVTDAVVVGLADPVWGQRIVAAYTAGPRTGRTDTDTDRGGSHLADTELADTELTDAEVLRRCREVLPDYKRPKSVHRLPALPLTALGKVDRAAVARLLAPLTS</sequence>
<dbReference type="PANTHER" id="PTHR43767">
    <property type="entry name" value="LONG-CHAIN-FATTY-ACID--COA LIGASE"/>
    <property type="match status" value="1"/>
</dbReference>
<dbReference type="InterPro" id="IPR045851">
    <property type="entry name" value="AMP-bd_C_sf"/>
</dbReference>
<evidence type="ECO:0000313" key="4">
    <source>
        <dbReference type="Proteomes" id="UP000707731"/>
    </source>
</evidence>
<dbReference type="RefSeq" id="WP_195000104.1">
    <property type="nucleotide sequence ID" value="NZ_JADLQN010000001.1"/>
</dbReference>
<dbReference type="InterPro" id="IPR020845">
    <property type="entry name" value="AMP-binding_CS"/>
</dbReference>
<protein>
    <submittedName>
        <fullName evidence="3">AMP-binding protein</fullName>
    </submittedName>
</protein>
<dbReference type="EMBL" id="JADLQN010000001">
    <property type="protein sequence ID" value="MBF6353158.1"/>
    <property type="molecule type" value="Genomic_DNA"/>
</dbReference>
<proteinExistence type="predicted"/>
<reference evidence="3 4" key="1">
    <citation type="submission" date="2020-10" db="EMBL/GenBank/DDBJ databases">
        <title>Identification of Nocardia species via Next-generation sequencing and recognition of intraspecies genetic diversity.</title>
        <authorList>
            <person name="Li P."/>
            <person name="Li P."/>
            <person name="Lu B."/>
        </authorList>
    </citation>
    <scope>NUCLEOTIDE SEQUENCE [LARGE SCALE GENOMIC DNA]</scope>
    <source>
        <strain evidence="3 4">BJ06-0143</strain>
    </source>
</reference>
<evidence type="ECO:0000313" key="3">
    <source>
        <dbReference type="EMBL" id="MBF6353158.1"/>
    </source>
</evidence>
<dbReference type="InterPro" id="IPR042099">
    <property type="entry name" value="ANL_N_sf"/>
</dbReference>
<dbReference type="Proteomes" id="UP000707731">
    <property type="component" value="Unassembled WGS sequence"/>
</dbReference>
<feature type="domain" description="AMP-dependent synthetase/ligase" evidence="1">
    <location>
        <begin position="8"/>
        <end position="374"/>
    </location>
</feature>
<dbReference type="InterPro" id="IPR025110">
    <property type="entry name" value="AMP-bd_C"/>
</dbReference>
<dbReference type="Gene3D" id="3.40.50.12780">
    <property type="entry name" value="N-terminal domain of ligase-like"/>
    <property type="match status" value="1"/>
</dbReference>